<evidence type="ECO:0000313" key="4">
    <source>
        <dbReference type="Proteomes" id="UP000011996"/>
    </source>
</evidence>
<dbReference type="STRING" id="1263868.RESH_01731"/>
<dbReference type="RefSeq" id="WP_008665381.1">
    <property type="nucleotide sequence ID" value="NZ_ANOF01000061.1"/>
</dbReference>
<dbReference type="GO" id="GO:0005737">
    <property type="term" value="C:cytoplasm"/>
    <property type="evidence" value="ECO:0007669"/>
    <property type="project" value="TreeGrafter"/>
</dbReference>
<dbReference type="Gene3D" id="3.30.1200.10">
    <property type="entry name" value="YggU-like"/>
    <property type="match status" value="1"/>
</dbReference>
<dbReference type="InterPro" id="IPR036591">
    <property type="entry name" value="YggU-like_sf"/>
</dbReference>
<evidence type="ECO:0000256" key="2">
    <source>
        <dbReference type="HAMAP-Rule" id="MF_00634"/>
    </source>
</evidence>
<dbReference type="PANTHER" id="PTHR13420">
    <property type="entry name" value="UPF0235 PROTEIN C15ORF40"/>
    <property type="match status" value="1"/>
</dbReference>
<organism evidence="3 4">
    <name type="scientific">Rhodopirellula europaea SH398</name>
    <dbReference type="NCBI Taxonomy" id="1263868"/>
    <lineage>
        <taxon>Bacteria</taxon>
        <taxon>Pseudomonadati</taxon>
        <taxon>Planctomycetota</taxon>
        <taxon>Planctomycetia</taxon>
        <taxon>Pirellulales</taxon>
        <taxon>Pirellulaceae</taxon>
        <taxon>Rhodopirellula</taxon>
    </lineage>
</organism>
<dbReference type="PATRIC" id="fig|1263868.3.peg.1876"/>
<sequence>MSEPSVGLDRQHDGLTWKFRVRVTPKAKKASVGGLHDGALKVSVHAVPEGGKANKAVIASLAKWLGVSKSRVAITAGDTSRLKTVQVEFNSTGEMDDAEAKLKKSWPDFAKVFPASHSAESGLLSGSESF</sequence>
<dbReference type="Pfam" id="PF02594">
    <property type="entry name" value="DUF167"/>
    <property type="match status" value="1"/>
</dbReference>
<comment type="caution">
    <text evidence="3">The sequence shown here is derived from an EMBL/GenBank/DDBJ whole genome shotgun (WGS) entry which is preliminary data.</text>
</comment>
<evidence type="ECO:0000256" key="1">
    <source>
        <dbReference type="ARBA" id="ARBA00010364"/>
    </source>
</evidence>
<evidence type="ECO:0000313" key="3">
    <source>
        <dbReference type="EMBL" id="EMI27624.1"/>
    </source>
</evidence>
<dbReference type="Proteomes" id="UP000011996">
    <property type="component" value="Unassembled WGS sequence"/>
</dbReference>
<comment type="similarity">
    <text evidence="1 2">Belongs to the UPF0235 family.</text>
</comment>
<dbReference type="EMBL" id="ANOF01000061">
    <property type="protein sequence ID" value="EMI27624.1"/>
    <property type="molecule type" value="Genomic_DNA"/>
</dbReference>
<dbReference type="NCBIfam" id="TIGR00251">
    <property type="entry name" value="DUF167 family protein"/>
    <property type="match status" value="1"/>
</dbReference>
<dbReference type="AlphaFoldDB" id="M5SMY7"/>
<reference evidence="3 4" key="1">
    <citation type="journal article" date="2013" name="Mar. Genomics">
        <title>Expression of sulfatases in Rhodopirellula baltica and the diversity of sulfatases in the genus Rhodopirellula.</title>
        <authorList>
            <person name="Wegner C.E."/>
            <person name="Richter-Heitmann T."/>
            <person name="Klindworth A."/>
            <person name="Klockow C."/>
            <person name="Richter M."/>
            <person name="Achstetter T."/>
            <person name="Glockner F.O."/>
            <person name="Harder J."/>
        </authorList>
    </citation>
    <scope>NUCLEOTIDE SEQUENCE [LARGE SCALE GENOMIC DNA]</scope>
    <source>
        <strain evidence="3 4">SH398</strain>
    </source>
</reference>
<name>M5SMY7_9BACT</name>
<accession>M5SMY7</accession>
<gene>
    <name evidence="3" type="ORF">RESH_01731</name>
</gene>
<proteinExistence type="inferred from homology"/>
<dbReference type="HAMAP" id="MF_00634">
    <property type="entry name" value="UPF0235"/>
    <property type="match status" value="1"/>
</dbReference>
<dbReference type="SMART" id="SM01152">
    <property type="entry name" value="DUF167"/>
    <property type="match status" value="1"/>
</dbReference>
<dbReference type="PANTHER" id="PTHR13420:SF7">
    <property type="entry name" value="UPF0235 PROTEIN C15ORF40"/>
    <property type="match status" value="1"/>
</dbReference>
<dbReference type="InterPro" id="IPR003746">
    <property type="entry name" value="DUF167"/>
</dbReference>
<protein>
    <recommendedName>
        <fullName evidence="2">UPF0235 protein RESH_01731</fullName>
    </recommendedName>
</protein>
<dbReference type="SUPFAM" id="SSF69786">
    <property type="entry name" value="YggU-like"/>
    <property type="match status" value="1"/>
</dbReference>